<dbReference type="OrthoDB" id="6638135at2"/>
<comment type="caution">
    <text evidence="1">The sequence shown here is derived from an EMBL/GenBank/DDBJ whole genome shotgun (WGS) entry which is preliminary data.</text>
</comment>
<dbReference type="AlphaFoldDB" id="A0A2S9JYB1"/>
<protein>
    <submittedName>
        <fullName evidence="1">Uncharacterized protein</fullName>
    </submittedName>
</protein>
<dbReference type="Gene3D" id="1.25.40.10">
    <property type="entry name" value="Tetratricopeptide repeat domain"/>
    <property type="match status" value="1"/>
</dbReference>
<proteinExistence type="predicted"/>
<reference evidence="1 2" key="1">
    <citation type="submission" date="2018-02" db="EMBL/GenBank/DDBJ databases">
        <title>The draft genome of Phyllobacterium myrsinacearum DSM5892.</title>
        <authorList>
            <person name="Li L."/>
            <person name="Liu L."/>
            <person name="Zhang X."/>
            <person name="Wang T."/>
        </authorList>
    </citation>
    <scope>NUCLEOTIDE SEQUENCE [LARGE SCALE GENOMIC DNA]</scope>
    <source>
        <strain evidence="1 2">DSM 5892</strain>
    </source>
</reference>
<gene>
    <name evidence="1" type="ORF">C5750_04200</name>
</gene>
<organism evidence="1 2">
    <name type="scientific">Phyllobacterium myrsinacearum</name>
    <dbReference type="NCBI Taxonomy" id="28101"/>
    <lineage>
        <taxon>Bacteria</taxon>
        <taxon>Pseudomonadati</taxon>
        <taxon>Pseudomonadota</taxon>
        <taxon>Alphaproteobacteria</taxon>
        <taxon>Hyphomicrobiales</taxon>
        <taxon>Phyllobacteriaceae</taxon>
        <taxon>Phyllobacterium</taxon>
    </lineage>
</organism>
<dbReference type="RefSeq" id="WP_105732571.1">
    <property type="nucleotide sequence ID" value="NZ_PVBT01000001.1"/>
</dbReference>
<dbReference type="InterPro" id="IPR011990">
    <property type="entry name" value="TPR-like_helical_dom_sf"/>
</dbReference>
<keyword evidence="2" id="KW-1185">Reference proteome</keyword>
<evidence type="ECO:0000313" key="1">
    <source>
        <dbReference type="EMBL" id="PRD58331.1"/>
    </source>
</evidence>
<name>A0A2S9JYB1_9HYPH</name>
<dbReference type="SUPFAM" id="SSF48452">
    <property type="entry name" value="TPR-like"/>
    <property type="match status" value="1"/>
</dbReference>
<accession>A0A2S9JYB1</accession>
<sequence length="145" mass="15968">MTDSMHPREREAFDQANEGIRLGAAGDHLHAVRHWEKASRIADEYLQGTDIGFWIKSGYGAALFDADRYGESITASESARSWCLGHGQPLASLSIARSYLALGQAGKARAYLREIHSLIGNEIFSAFKDSDEAKIRNALSPDDEN</sequence>
<dbReference type="EMBL" id="PVBT01000001">
    <property type="protein sequence ID" value="PRD58331.1"/>
    <property type="molecule type" value="Genomic_DNA"/>
</dbReference>
<dbReference type="Proteomes" id="UP000238563">
    <property type="component" value="Unassembled WGS sequence"/>
</dbReference>
<evidence type="ECO:0000313" key="2">
    <source>
        <dbReference type="Proteomes" id="UP000238563"/>
    </source>
</evidence>